<protein>
    <submittedName>
        <fullName evidence="2">Uncharacterized protein</fullName>
    </submittedName>
</protein>
<keyword evidence="3" id="KW-1185">Reference proteome</keyword>
<dbReference type="EMBL" id="JAQOWY010000305">
    <property type="protein sequence ID" value="KAK1844573.1"/>
    <property type="molecule type" value="Genomic_DNA"/>
</dbReference>
<evidence type="ECO:0000313" key="2">
    <source>
        <dbReference type="EMBL" id="KAK1844573.1"/>
    </source>
</evidence>
<organism evidence="2 3">
    <name type="scientific">Colletotrichum chrysophilum</name>
    <dbReference type="NCBI Taxonomy" id="1836956"/>
    <lineage>
        <taxon>Eukaryota</taxon>
        <taxon>Fungi</taxon>
        <taxon>Dikarya</taxon>
        <taxon>Ascomycota</taxon>
        <taxon>Pezizomycotina</taxon>
        <taxon>Sordariomycetes</taxon>
        <taxon>Hypocreomycetidae</taxon>
        <taxon>Glomerellales</taxon>
        <taxon>Glomerellaceae</taxon>
        <taxon>Colletotrichum</taxon>
        <taxon>Colletotrichum gloeosporioides species complex</taxon>
    </lineage>
</organism>
<gene>
    <name evidence="2" type="ORF">CCHR01_12773</name>
</gene>
<name>A0AAD9AAL5_9PEZI</name>
<reference evidence="2" key="1">
    <citation type="submission" date="2023-01" db="EMBL/GenBank/DDBJ databases">
        <title>Colletotrichum chrysophilum M932 genome sequence.</title>
        <authorList>
            <person name="Baroncelli R."/>
        </authorList>
    </citation>
    <scope>NUCLEOTIDE SEQUENCE</scope>
    <source>
        <strain evidence="2">M932</strain>
    </source>
</reference>
<keyword evidence="1" id="KW-0472">Membrane</keyword>
<accession>A0AAD9AAL5</accession>
<dbReference type="AlphaFoldDB" id="A0AAD9AAL5"/>
<evidence type="ECO:0000256" key="1">
    <source>
        <dbReference type="SAM" id="Phobius"/>
    </source>
</evidence>
<dbReference type="Proteomes" id="UP001243330">
    <property type="component" value="Unassembled WGS sequence"/>
</dbReference>
<keyword evidence="1" id="KW-1133">Transmembrane helix</keyword>
<feature type="transmembrane region" description="Helical" evidence="1">
    <location>
        <begin position="49"/>
        <end position="76"/>
    </location>
</feature>
<evidence type="ECO:0000313" key="3">
    <source>
        <dbReference type="Proteomes" id="UP001243330"/>
    </source>
</evidence>
<proteinExistence type="predicted"/>
<keyword evidence="1" id="KW-0812">Transmembrane</keyword>
<sequence length="146" mass="16005">MFFSSFFCPMTDTPVQRTPQGSDGEPLSSVAAGMTLGRGVTCSVWNGGFLLFFFPLTLCFLFPLAGVGGLLIPAVISRPSSEREEGGRNWEGGKEPQDLCMSFYEFDMMCLPCLPPSPHASTVRPHPSLFARMASHVNQSQRPPYH</sequence>
<comment type="caution">
    <text evidence="2">The sequence shown here is derived from an EMBL/GenBank/DDBJ whole genome shotgun (WGS) entry which is preliminary data.</text>
</comment>